<evidence type="ECO:0000313" key="2">
    <source>
        <dbReference type="WBParaSite" id="Smp_200540.1"/>
    </source>
</evidence>
<dbReference type="GeneID" id="29830415"/>
<name>G4VB31_SCHMA</name>
<dbReference type="WBParaSite" id="Smp_200540.1">
    <property type="protein sequence ID" value="Smp_200540.1"/>
    <property type="gene ID" value="Smp_200540"/>
</dbReference>
<evidence type="ECO:0000313" key="1">
    <source>
        <dbReference type="Proteomes" id="UP000008854"/>
    </source>
</evidence>
<accession>G4VB31</accession>
<dbReference type="HOGENOM" id="CLU_2609027_0_0_1"/>
<organism evidence="1 2">
    <name type="scientific">Schistosoma mansoni</name>
    <name type="common">Blood fluke</name>
    <dbReference type="NCBI Taxonomy" id="6183"/>
    <lineage>
        <taxon>Eukaryota</taxon>
        <taxon>Metazoa</taxon>
        <taxon>Spiralia</taxon>
        <taxon>Lophotrochozoa</taxon>
        <taxon>Platyhelminthes</taxon>
        <taxon>Trematoda</taxon>
        <taxon>Digenea</taxon>
        <taxon>Strigeidida</taxon>
        <taxon>Schistosomatoidea</taxon>
        <taxon>Schistosomatidae</taxon>
        <taxon>Schistosoma</taxon>
    </lineage>
</organism>
<keyword evidence="1" id="KW-1185">Reference proteome</keyword>
<dbReference type="AlphaFoldDB" id="G4VB31"/>
<reference evidence="1" key="1">
    <citation type="journal article" date="2012" name="PLoS Negl. Trop. Dis.">
        <title>A systematically improved high quality genome and transcriptome of the human blood fluke Schistosoma mansoni.</title>
        <authorList>
            <person name="Protasio A.V."/>
            <person name="Tsai I.J."/>
            <person name="Babbage A."/>
            <person name="Nichol S."/>
            <person name="Hunt M."/>
            <person name="Aslett M.A."/>
            <person name="De Silva N."/>
            <person name="Velarde G.S."/>
            <person name="Anderson T.J."/>
            <person name="Clark R.C."/>
            <person name="Davidson C."/>
            <person name="Dillon G.P."/>
            <person name="Holroyd N.E."/>
            <person name="LoVerde P.T."/>
            <person name="Lloyd C."/>
            <person name="McQuillan J."/>
            <person name="Oliveira G."/>
            <person name="Otto T.D."/>
            <person name="Parker-Manuel S.J."/>
            <person name="Quail M.A."/>
            <person name="Wilson R.A."/>
            <person name="Zerlotini A."/>
            <person name="Dunne D.W."/>
            <person name="Berriman M."/>
        </authorList>
    </citation>
    <scope>NUCLEOTIDE SEQUENCE [LARGE SCALE GENOMIC DNA]</scope>
    <source>
        <strain evidence="1">Puerto Rican</strain>
    </source>
</reference>
<dbReference type="Proteomes" id="UP000008854">
    <property type="component" value="Unassembled WGS sequence"/>
</dbReference>
<reference evidence="2" key="2">
    <citation type="submission" date="2018-12" db="UniProtKB">
        <authorList>
            <consortium name="WormBaseParasite"/>
        </authorList>
    </citation>
    <scope>IDENTIFICATION</scope>
    <source>
        <strain evidence="2">Puerto Rican</strain>
    </source>
</reference>
<dbReference type="InParanoid" id="G4VB31"/>
<dbReference type="CTD" id="29830415"/>
<protein>
    <submittedName>
        <fullName evidence="2">Smp_200540</fullName>
    </submittedName>
</protein>
<dbReference type="RefSeq" id="XP_018648474.1">
    <property type="nucleotide sequence ID" value="XM_018794019.1"/>
</dbReference>
<proteinExistence type="predicted"/>
<sequence>MRVIQAHIHTESYQKKKNRSQQLINYIILEVLVVEIIYCKVPFQNDCLQFPLMKQYYIHNKCNSKCLLTDINNVNCISF</sequence>
<dbReference type="KEGG" id="smm:Smp_200540"/>